<comment type="caution">
    <text evidence="1">The sequence shown here is derived from an EMBL/GenBank/DDBJ whole genome shotgun (WGS) entry which is preliminary data.</text>
</comment>
<proteinExistence type="predicted"/>
<reference evidence="1 2" key="1">
    <citation type="submission" date="2013-03" db="EMBL/GenBank/DDBJ databases">
        <title>Salinisphaera dokdonensis CL-ES53 Genome Sequencing.</title>
        <authorList>
            <person name="Li C."/>
            <person name="Lai Q."/>
            <person name="Shao Z."/>
        </authorList>
    </citation>
    <scope>NUCLEOTIDE SEQUENCE [LARGE SCALE GENOMIC DNA]</scope>
    <source>
        <strain evidence="1 2">CL-ES53</strain>
    </source>
</reference>
<sequence>MAELILTEAEKAADNYLAWDDAALGKLVRQLSQMCGDEYGATGAHTAMAAHLLVDLARRSNADSATIDLNGASAGGEPIGDWQIRITRK</sequence>
<keyword evidence="2" id="KW-1185">Reference proteome</keyword>
<evidence type="ECO:0000313" key="2">
    <source>
        <dbReference type="Proteomes" id="UP001460888"/>
    </source>
</evidence>
<protein>
    <submittedName>
        <fullName evidence="1">Uncharacterized protein</fullName>
    </submittedName>
</protein>
<organism evidence="1 2">
    <name type="scientific">Salinisphaera dokdonensis CL-ES53</name>
    <dbReference type="NCBI Taxonomy" id="1304272"/>
    <lineage>
        <taxon>Bacteria</taxon>
        <taxon>Pseudomonadati</taxon>
        <taxon>Pseudomonadota</taxon>
        <taxon>Gammaproteobacteria</taxon>
        <taxon>Salinisphaerales</taxon>
        <taxon>Salinisphaeraceae</taxon>
        <taxon>Salinisphaera</taxon>
    </lineage>
</organism>
<name>A0ABV2B2Y2_9GAMM</name>
<evidence type="ECO:0000313" key="1">
    <source>
        <dbReference type="EMBL" id="MES1930256.1"/>
    </source>
</evidence>
<dbReference type="Proteomes" id="UP001460888">
    <property type="component" value="Unassembled WGS sequence"/>
</dbReference>
<accession>A0ABV2B2Y2</accession>
<dbReference type="RefSeq" id="WP_353112293.1">
    <property type="nucleotide sequence ID" value="NZ_APND01000004.1"/>
</dbReference>
<gene>
    <name evidence="1" type="ORF">SADO_13413</name>
</gene>
<dbReference type="EMBL" id="APND01000004">
    <property type="protein sequence ID" value="MES1930256.1"/>
    <property type="molecule type" value="Genomic_DNA"/>
</dbReference>